<sequence>MQKEEEKKGDAEGLELLRRWPCWSWTEEMKAMRVRATRTGGSLDLNRIDWRNGKAGGEERRESGRSRPEICEAVAELFAGAENNCTNLRPSLRSKQHANFPTRTFPCAATALQQLKSKWQGKRSF</sequence>
<accession>A0AAV2F2P3</accession>
<name>A0AAV2F2P3_9ROSI</name>
<dbReference type="EMBL" id="OZ034819">
    <property type="protein sequence ID" value="CAL1392506.1"/>
    <property type="molecule type" value="Genomic_DNA"/>
</dbReference>
<dbReference type="AlphaFoldDB" id="A0AAV2F2P3"/>
<keyword evidence="2" id="KW-1185">Reference proteome</keyword>
<gene>
    <name evidence="1" type="ORF">LTRI10_LOCUS33145</name>
</gene>
<proteinExistence type="predicted"/>
<organism evidence="1 2">
    <name type="scientific">Linum trigynum</name>
    <dbReference type="NCBI Taxonomy" id="586398"/>
    <lineage>
        <taxon>Eukaryota</taxon>
        <taxon>Viridiplantae</taxon>
        <taxon>Streptophyta</taxon>
        <taxon>Embryophyta</taxon>
        <taxon>Tracheophyta</taxon>
        <taxon>Spermatophyta</taxon>
        <taxon>Magnoliopsida</taxon>
        <taxon>eudicotyledons</taxon>
        <taxon>Gunneridae</taxon>
        <taxon>Pentapetalae</taxon>
        <taxon>rosids</taxon>
        <taxon>fabids</taxon>
        <taxon>Malpighiales</taxon>
        <taxon>Linaceae</taxon>
        <taxon>Linum</taxon>
    </lineage>
</organism>
<dbReference type="Proteomes" id="UP001497516">
    <property type="component" value="Chromosome 6"/>
</dbReference>
<protein>
    <submittedName>
        <fullName evidence="1">Uncharacterized protein</fullName>
    </submittedName>
</protein>
<evidence type="ECO:0000313" key="1">
    <source>
        <dbReference type="EMBL" id="CAL1392506.1"/>
    </source>
</evidence>
<evidence type="ECO:0000313" key="2">
    <source>
        <dbReference type="Proteomes" id="UP001497516"/>
    </source>
</evidence>
<reference evidence="1 2" key="1">
    <citation type="submission" date="2024-04" db="EMBL/GenBank/DDBJ databases">
        <authorList>
            <person name="Fracassetti M."/>
        </authorList>
    </citation>
    <scope>NUCLEOTIDE SEQUENCE [LARGE SCALE GENOMIC DNA]</scope>
</reference>